<dbReference type="AlphaFoldDB" id="A0A9W8JJD8"/>
<protein>
    <submittedName>
        <fullName evidence="1">Uncharacterized protein</fullName>
    </submittedName>
</protein>
<dbReference type="EMBL" id="JANBPK010000481">
    <property type="protein sequence ID" value="KAJ2935532.1"/>
    <property type="molecule type" value="Genomic_DNA"/>
</dbReference>
<gene>
    <name evidence="1" type="ORF">H1R20_g1562</name>
</gene>
<comment type="caution">
    <text evidence="1">The sequence shown here is derived from an EMBL/GenBank/DDBJ whole genome shotgun (WGS) entry which is preliminary data.</text>
</comment>
<keyword evidence="2" id="KW-1185">Reference proteome</keyword>
<dbReference type="Proteomes" id="UP001140091">
    <property type="component" value="Unassembled WGS sequence"/>
</dbReference>
<dbReference type="Gene3D" id="3.40.50.300">
    <property type="entry name" value="P-loop containing nucleotide triphosphate hydrolases"/>
    <property type="match status" value="1"/>
</dbReference>
<accession>A0A9W8JJD8</accession>
<reference evidence="1" key="1">
    <citation type="submission" date="2022-06" db="EMBL/GenBank/DDBJ databases">
        <title>Genome Sequence of Candolleomyces eurysporus.</title>
        <authorList>
            <person name="Buettner E."/>
        </authorList>
    </citation>
    <scope>NUCLEOTIDE SEQUENCE</scope>
    <source>
        <strain evidence="1">VTCC 930004</strain>
    </source>
</reference>
<name>A0A9W8JJD8_9AGAR</name>
<sequence>MLQQKLQMGIKVKDHVPSYGDRPNDLAPVVTYFRAEFEQVAAGRHFDTFIDVNIGAIQGIIGIDSSF</sequence>
<dbReference type="OrthoDB" id="5817230at2759"/>
<dbReference type="InterPro" id="IPR027417">
    <property type="entry name" value="P-loop_NTPase"/>
</dbReference>
<proteinExistence type="predicted"/>
<evidence type="ECO:0000313" key="1">
    <source>
        <dbReference type="EMBL" id="KAJ2935532.1"/>
    </source>
</evidence>
<feature type="non-terminal residue" evidence="1">
    <location>
        <position position="1"/>
    </location>
</feature>
<evidence type="ECO:0000313" key="2">
    <source>
        <dbReference type="Proteomes" id="UP001140091"/>
    </source>
</evidence>
<organism evidence="1 2">
    <name type="scientific">Candolleomyces eurysporus</name>
    <dbReference type="NCBI Taxonomy" id="2828524"/>
    <lineage>
        <taxon>Eukaryota</taxon>
        <taxon>Fungi</taxon>
        <taxon>Dikarya</taxon>
        <taxon>Basidiomycota</taxon>
        <taxon>Agaricomycotina</taxon>
        <taxon>Agaricomycetes</taxon>
        <taxon>Agaricomycetidae</taxon>
        <taxon>Agaricales</taxon>
        <taxon>Agaricineae</taxon>
        <taxon>Psathyrellaceae</taxon>
        <taxon>Candolleomyces</taxon>
    </lineage>
</organism>